<evidence type="ECO:0008006" key="3">
    <source>
        <dbReference type="Google" id="ProtNLM"/>
    </source>
</evidence>
<accession>A0A8J3I0A3</accession>
<reference evidence="1" key="1">
    <citation type="submission" date="2020-10" db="EMBL/GenBank/DDBJ databases">
        <title>Taxonomic study of unclassified bacteria belonging to the class Ktedonobacteria.</title>
        <authorList>
            <person name="Yabe S."/>
            <person name="Wang C.M."/>
            <person name="Zheng Y."/>
            <person name="Sakai Y."/>
            <person name="Cavaletti L."/>
            <person name="Monciardini P."/>
            <person name="Donadio S."/>
        </authorList>
    </citation>
    <scope>NUCLEOTIDE SEQUENCE</scope>
    <source>
        <strain evidence="1">SOSP1-1</strain>
    </source>
</reference>
<dbReference type="Proteomes" id="UP000612362">
    <property type="component" value="Unassembled WGS sequence"/>
</dbReference>
<dbReference type="InterPro" id="IPR038607">
    <property type="entry name" value="PhoD-like_sf"/>
</dbReference>
<dbReference type="InterPro" id="IPR029052">
    <property type="entry name" value="Metallo-depent_PP-like"/>
</dbReference>
<dbReference type="EMBL" id="BNJF01000001">
    <property type="protein sequence ID" value="GHO44445.1"/>
    <property type="molecule type" value="Genomic_DNA"/>
</dbReference>
<dbReference type="AlphaFoldDB" id="A0A8J3I0A3"/>
<protein>
    <recommendedName>
        <fullName evidence="3">PhoD-like phosphatase metallophosphatase domain-containing protein</fullName>
    </recommendedName>
</protein>
<dbReference type="RefSeq" id="WP_220193838.1">
    <property type="nucleotide sequence ID" value="NZ_BNJF01000001.1"/>
</dbReference>
<dbReference type="SUPFAM" id="SSF56300">
    <property type="entry name" value="Metallo-dependent phosphatases"/>
    <property type="match status" value="1"/>
</dbReference>
<dbReference type="PANTHER" id="PTHR37031:SF2">
    <property type="entry name" value="PHOD-LIKE PHOSPHATASE METALLOPHOSPHATASE DOMAIN-CONTAINING PROTEIN"/>
    <property type="match status" value="1"/>
</dbReference>
<gene>
    <name evidence="1" type="ORF">KSX_26080</name>
</gene>
<keyword evidence="2" id="KW-1185">Reference proteome</keyword>
<organism evidence="1 2">
    <name type="scientific">Ktedonospora formicarum</name>
    <dbReference type="NCBI Taxonomy" id="2778364"/>
    <lineage>
        <taxon>Bacteria</taxon>
        <taxon>Bacillati</taxon>
        <taxon>Chloroflexota</taxon>
        <taxon>Ktedonobacteria</taxon>
        <taxon>Ktedonobacterales</taxon>
        <taxon>Ktedonobacteraceae</taxon>
        <taxon>Ktedonospora</taxon>
    </lineage>
</organism>
<sequence length="864" mass="99150">MPWTSLTNRIQDLPLILAGPILRRTEPGSITVWLALKEACLVTLHILEGSNQDQMQEQFQGIHKTVRLGENLHIVAVTARAQSTQEHLNWGSSYYYNLSFQTVEGNPQGDLHTPGILQHEPDDTLSSLAYPGHPFPGFVLPAEMLEDTRVFHGSCRKTHGTGQEMLAALDLLLEKAALEGQNAAVKRPQQLFLTGDQIYADDVTPPMLFALIDAGQALLGDNEELLPGVYQPASHYAPGLRRDIVHQQAMFTTKTPSSHILSLAEYAAMYLFSWSDQLWSSDLPGCEEVWHRYPTSKPATFAQQDHEDQYYQEWNTQLASFRAHLPHARRALANIATYMICDDHDITDDWFLDGAWCKNVLSSQLGYRVVRNGLLAYTLFQGWGNDPEQFEQASGRLLLAALDSWRGEHGTHTEHLIDELIGMPLPFDGQGELERSERALHWHYTYQAPCYQVIVLDTRTQRHYNKPEEFPGLLSEKALRKQIAPYTQAQSEVTILVSAAPVLGVDFIEAIQFWSRLRIHDNYAFDREAWGLEWGAFQRFLKTISKLRQVVILTGDVHYAFGSYMEYWDRHTGKTAKIVNFTASPLCNEGAGEHMAALAVGYPRLLQLLRRGRNPSMSFFAWDILPGNNLIPNYILSSIRKRLLRFWWSIPRLAAAQRSNREIILPAHGWFSGTFDAFPPDRSYRIHYLRNTLSPEVKQRKRGLLIRAYHALQQPQRLALRTVWLLESIVRRIRRGIIRQYNIEAQDTRVLLTRPLHAITNEVIQESEEIEQALEKRRGKIINTLLRNREWLNKWKAGSLIVGYNNIGEINFENMEVNGEQQHEVRQRLWWWKQESTGKEYILQNADYQASLELPMTTNEPPLP</sequence>
<proteinExistence type="predicted"/>
<dbReference type="PANTHER" id="PTHR37031">
    <property type="entry name" value="METALLOPHOSPHATASE BINDING DOMAIN PROTEIN"/>
    <property type="match status" value="1"/>
</dbReference>
<dbReference type="Gene3D" id="3.60.21.70">
    <property type="entry name" value="PhoD-like phosphatase"/>
    <property type="match status" value="1"/>
</dbReference>
<name>A0A8J3I0A3_9CHLR</name>
<evidence type="ECO:0000313" key="2">
    <source>
        <dbReference type="Proteomes" id="UP000612362"/>
    </source>
</evidence>
<comment type="caution">
    <text evidence="1">The sequence shown here is derived from an EMBL/GenBank/DDBJ whole genome shotgun (WGS) entry which is preliminary data.</text>
</comment>
<evidence type="ECO:0000313" key="1">
    <source>
        <dbReference type="EMBL" id="GHO44445.1"/>
    </source>
</evidence>